<reference evidence="3 4" key="1">
    <citation type="journal article" date="2018" name="Cell">
        <title>The Chara Genome: Secondary Complexity and Implications for Plant Terrestrialization.</title>
        <authorList>
            <person name="Nishiyama T."/>
            <person name="Sakayama H."/>
            <person name="Vries J.D."/>
            <person name="Buschmann H."/>
            <person name="Saint-Marcoux D."/>
            <person name="Ullrich K.K."/>
            <person name="Haas F.B."/>
            <person name="Vanderstraeten L."/>
            <person name="Becker D."/>
            <person name="Lang D."/>
            <person name="Vosolsobe S."/>
            <person name="Rombauts S."/>
            <person name="Wilhelmsson P.K.I."/>
            <person name="Janitza P."/>
            <person name="Kern R."/>
            <person name="Heyl A."/>
            <person name="Rumpler F."/>
            <person name="Villalobos L.I.A.C."/>
            <person name="Clay J.M."/>
            <person name="Skokan R."/>
            <person name="Toyoda A."/>
            <person name="Suzuki Y."/>
            <person name="Kagoshima H."/>
            <person name="Schijlen E."/>
            <person name="Tajeshwar N."/>
            <person name="Catarino B."/>
            <person name="Hetherington A.J."/>
            <person name="Saltykova A."/>
            <person name="Bonnot C."/>
            <person name="Breuninger H."/>
            <person name="Symeonidi A."/>
            <person name="Radhakrishnan G.V."/>
            <person name="Van Nieuwerburgh F."/>
            <person name="Deforce D."/>
            <person name="Chang C."/>
            <person name="Karol K.G."/>
            <person name="Hedrich R."/>
            <person name="Ulvskov P."/>
            <person name="Glockner G."/>
            <person name="Delwiche C.F."/>
            <person name="Petrasek J."/>
            <person name="Van de Peer Y."/>
            <person name="Friml J."/>
            <person name="Beilby M."/>
            <person name="Dolan L."/>
            <person name="Kohara Y."/>
            <person name="Sugano S."/>
            <person name="Fujiyama A."/>
            <person name="Delaux P.-M."/>
            <person name="Quint M."/>
            <person name="TheiBen G."/>
            <person name="Hagemann M."/>
            <person name="Harholt J."/>
            <person name="Dunand C."/>
            <person name="Zachgo S."/>
            <person name="Langdale J."/>
            <person name="Maumus F."/>
            <person name="Straeten D.V.D."/>
            <person name="Gould S.B."/>
            <person name="Rensing S.A."/>
        </authorList>
    </citation>
    <scope>NUCLEOTIDE SEQUENCE [LARGE SCALE GENOMIC DNA]</scope>
    <source>
        <strain evidence="3 4">S276</strain>
    </source>
</reference>
<feature type="region of interest" description="Disordered" evidence="1">
    <location>
        <begin position="184"/>
        <end position="226"/>
    </location>
</feature>
<feature type="compositionally biased region" description="Low complexity" evidence="1">
    <location>
        <begin position="1029"/>
        <end position="1044"/>
    </location>
</feature>
<dbReference type="Pfam" id="PF12770">
    <property type="entry name" value="CHAT"/>
    <property type="match status" value="2"/>
</dbReference>
<proteinExistence type="predicted"/>
<name>A0A388M586_CHABU</name>
<feature type="compositionally biased region" description="Basic and acidic residues" evidence="1">
    <location>
        <begin position="25"/>
        <end position="49"/>
    </location>
</feature>
<feature type="compositionally biased region" description="Gly residues" evidence="1">
    <location>
        <begin position="65"/>
        <end position="91"/>
    </location>
</feature>
<feature type="region of interest" description="Disordered" evidence="1">
    <location>
        <begin position="2177"/>
        <end position="2208"/>
    </location>
</feature>
<protein>
    <recommendedName>
        <fullName evidence="2">CHAT domain-containing protein</fullName>
    </recommendedName>
</protein>
<evidence type="ECO:0000256" key="1">
    <source>
        <dbReference type="SAM" id="MobiDB-lite"/>
    </source>
</evidence>
<feature type="domain" description="CHAT" evidence="2">
    <location>
        <begin position="1110"/>
        <end position="1288"/>
    </location>
</feature>
<organism evidence="3 4">
    <name type="scientific">Chara braunii</name>
    <name type="common">Braun's stonewort</name>
    <dbReference type="NCBI Taxonomy" id="69332"/>
    <lineage>
        <taxon>Eukaryota</taxon>
        <taxon>Viridiplantae</taxon>
        <taxon>Streptophyta</taxon>
        <taxon>Charophyceae</taxon>
        <taxon>Charales</taxon>
        <taxon>Characeae</taxon>
        <taxon>Chara</taxon>
    </lineage>
</organism>
<gene>
    <name evidence="3" type="ORF">CBR_g49599</name>
</gene>
<evidence type="ECO:0000313" key="4">
    <source>
        <dbReference type="Proteomes" id="UP000265515"/>
    </source>
</evidence>
<feature type="compositionally biased region" description="Gly residues" evidence="1">
    <location>
        <begin position="189"/>
        <end position="199"/>
    </location>
</feature>
<dbReference type="InterPro" id="IPR024983">
    <property type="entry name" value="CHAT_dom"/>
</dbReference>
<feature type="domain" description="CHAT" evidence="2">
    <location>
        <begin position="1930"/>
        <end position="2031"/>
    </location>
</feature>
<sequence>MEEVKDGFVGEVSCASVDSEEEDKDNDKKGLELKGKEEETMKKEARQEEESAAGRGGKGEEGRGGEGLAQGRGKGEEGGGGGAGGMGGEGQGSEEEASQGGRGGGEGEGEGEGDGKLGQALDATMLEHVRSWIPEVRPHEVPSEMIGLMGKTFLGCRAENVDPSYVALFYEGGHSLNYSTAMKEEEVGQEGGRGGGGGDEGGEEGRGGEGGGEGETGGKGEEKVDEQQRGCSWDVMMVMQKVRSGIAEGHGDLPSDIILLVEKSFLKWKGEKEAISSTAFFLAELWRGVFAPNPWEEPIVLTPSLLLKILQPASFNRVTAAFCQSFARRYVEPFKPSRRLKTLFALIKLVMDADESNEEKIRPLEYCPLAAISLMDVHFIESELPNMNLPHDEHDETMEMLGWLQSGSRLMSAMRIWDTLADMYSDMVNNEGEAIQQSLCGGNRKAKHLFLLKMRLRCAHDLITFYLWNNDNLGPCLDSICERIGETARLHLMEEMVMALVDRVYVSEIISCSSGVCDSITIIGQHGKDCKAFLESDFLRDQFLNLALSFCNRRGYKRWSVEIYERMYEAGHVRRGSGAAFHTTSSIGRCCIRWRLAKELTIGRETCFVSRMRELRALCDMGRLFSEVNEEYMARSAAILAMGLVEFIQEELGCPFTNYPIEVSGRDWALSMEKLSAFWDREGPIPIEFSECARRTWSTFNLLTPHREAQLLVDAACQRVMMIHIKRKLEGMWSPPLAGDLFDEHSLHVILDRAVQILKSVHKPDEGILAFARYKALRAHQQCIRGIHQFMNGHLAEGLRSMEHYASFFRDYPSAQRVLLFSHLVRDQQMTAKWRAAALTLFQFEQRQIGELPLARISFHGEWEELQFHRLQIECFRYSYLEEGFIWNTRSHNRFLSAVLMNRRKSQNQFLPYADRKLLATHADHSLFAKFDSDNATAMSMVLDGCRICGPGVLLVQYHFCSGDPEASRLESLLIYTFRIGDGNTHVLRTRHQVTSRGVDEQVGQLTELLKDSSACTRSSRRRRRTVPSPFQSSVHCSSQSGSSEMNRCRSPSRSADVESDAAFPAFTAGRAAIQERGQSWASQSTSSHGQEAQAWDVELARKRKKMRSILQRLYAFLIEPIEDDIVSLSPEDKLVFVPHGILWNVPFAALRDRKRRFSEKPYLIQRHTVAVVPGPHLIPTFKERSEDLLKMMEQPSARAPSTASTTTESLWKSLVVGDPSPTPFSLQPLHYAAEEAKVIHELLVPGSATLLTGANATKVEVLKALQAGAPIAHFAAHMLVGSREDLQKYQIDHDFSMGALILTEEPHVNTTDTMAETSDASDTPPTGTASQTSTCIPSESTILGVQVVEKDIRVPNLDSEPQTESCEGVPRMEMPVTDAEATGDLGGQSDDPAVHGPWMRSDANIPTITSIAETASGDSGAQTTAPADQTAMCIAAESAISEVRMVKKDIQASDLDVNAQTESFKNIPLMERSVTDAEETCDMGTRSDDVADSPAVHGSLVLSEANSAIPTIMNTADTAEDFGSQDAGRAEQTAMCIACKSDSAVSEVGLDKKGTPNLNSLNLDTPTEFSEDLRFVQMCITDAEATGDRGPQSDEPAGNRAVHGILVLSDANVPDVKNTAHTEAGDSGDQAVRSADRTPWCIVSTISEDPLVEKETLKQDSDPQTEHSKDVPLMEMALPITNAEATCDLVSSQSDEPVHGSLLQSGAKILVIMSSDDTAEDCGAQAAASGEQTFVCIVLPTSEAQLQNDVPKQGLDAQTECPKPVPAMEMMEMPITDTEATGDLGPPSACSERADTPAVSGSFVLPGVLHEKKDVSRVKTGMGIGTINPHQTASGSAKKRTKASGSASPNEPGPVTGEGLDEFDKQVKSTLTHFTRSEFSKSEQILKLCKSFERSATRWEPPFGSEEGLSGSSTVNAVGSNVKAASESDDVHSGVLKAEEIMNFLEFDVRSLLVVLSCCSSAQGENRPDGVLSYARAFLISQVPCLVSSIWQVDDQASFSLMGSFYRAMAEGHDTSSSLRLAMLEMIEARPAVENAPLPSEFETRNGSRGGNLGANAFSTGMDQTLHTRKCYGEFEDGHHPRHDGVAKFQAMRTCASRDGHQQEHFTQSHMRCKGTRSIGSLAQESKDAPVQSAQCNGSEETSPTYLAPTHICREWETRGPVFSRLSTIAGNVLSSYQDGDEDQETQQLGGTQDDSGADSDADDDALEGHLMWDPEDWGAFLSIGLPTLRIPSWLFFPSTSSLSSSP</sequence>
<dbReference type="PANTHER" id="PTHR10098:SF108">
    <property type="entry name" value="TETRATRICOPEPTIDE REPEAT PROTEIN 28"/>
    <property type="match status" value="1"/>
</dbReference>
<feature type="compositionally biased region" description="Acidic residues" evidence="1">
    <location>
        <begin position="2197"/>
        <end position="2207"/>
    </location>
</feature>
<feature type="region of interest" description="Disordered" evidence="1">
    <location>
        <begin position="1822"/>
        <end position="1860"/>
    </location>
</feature>
<feature type="region of interest" description="Disordered" evidence="1">
    <location>
        <begin position="1313"/>
        <end position="1335"/>
    </location>
</feature>
<feature type="compositionally biased region" description="Basic and acidic residues" evidence="1">
    <location>
        <begin position="216"/>
        <end position="226"/>
    </location>
</feature>
<dbReference type="STRING" id="69332.A0A388M586"/>
<accession>A0A388M586</accession>
<dbReference type="EMBL" id="BFEA01000759">
    <property type="protein sequence ID" value="GBG89747.1"/>
    <property type="molecule type" value="Genomic_DNA"/>
</dbReference>
<dbReference type="Proteomes" id="UP000265515">
    <property type="component" value="Unassembled WGS sequence"/>
</dbReference>
<keyword evidence="4" id="KW-1185">Reference proteome</keyword>
<comment type="caution">
    <text evidence="3">The sequence shown here is derived from an EMBL/GenBank/DDBJ whole genome shotgun (WGS) entry which is preliminary data.</text>
</comment>
<dbReference type="Gramene" id="GBG89747">
    <property type="protein sequence ID" value="GBG89747"/>
    <property type="gene ID" value="CBR_g49599"/>
</dbReference>
<evidence type="ECO:0000313" key="3">
    <source>
        <dbReference type="EMBL" id="GBG89747.1"/>
    </source>
</evidence>
<dbReference type="PANTHER" id="PTHR10098">
    <property type="entry name" value="RAPSYN-RELATED"/>
    <property type="match status" value="1"/>
</dbReference>
<feature type="region of interest" description="Disordered" evidence="1">
    <location>
        <begin position="1"/>
        <end position="117"/>
    </location>
</feature>
<feature type="region of interest" description="Disordered" evidence="1">
    <location>
        <begin position="1014"/>
        <end position="1057"/>
    </location>
</feature>
<evidence type="ECO:0000259" key="2">
    <source>
        <dbReference type="Pfam" id="PF12770"/>
    </source>
</evidence>